<dbReference type="HAMAP" id="MF_01103">
    <property type="entry name" value="UPF0291"/>
    <property type="match status" value="1"/>
</dbReference>
<name>A0ABM9WAK5_9FIRM</name>
<comment type="subcellular location">
    <subcellularLocation>
        <location evidence="2">Cytoplasm</location>
    </subcellularLocation>
</comment>
<dbReference type="InterPro" id="IPR009242">
    <property type="entry name" value="DUF896"/>
</dbReference>
<evidence type="ECO:0000256" key="2">
    <source>
        <dbReference type="HAMAP-Rule" id="MF_01103"/>
    </source>
</evidence>
<gene>
    <name evidence="3" type="ORF">SSPH_04050</name>
</gene>
<dbReference type="PANTHER" id="PTHR37300:SF1">
    <property type="entry name" value="UPF0291 PROTEIN YNZC"/>
    <property type="match status" value="1"/>
</dbReference>
<dbReference type="RefSeq" id="WP_075755852.1">
    <property type="nucleotide sequence ID" value="NZ_CP146991.1"/>
</dbReference>
<keyword evidence="1 2" id="KW-0963">Cytoplasm</keyword>
<dbReference type="EMBL" id="FCOW01000033">
    <property type="protein sequence ID" value="CVK21363.1"/>
    <property type="molecule type" value="Genomic_DNA"/>
</dbReference>
<sequence length="69" mass="7845">MITAQCIARINELAKKSRETGLTDNERAEQAELRRRYIEHIKGQVKVQLDSIKVVDHGDQCGCGCHDKH</sequence>
<comment type="caution">
    <text evidence="3">The sequence shown here is derived from an EMBL/GenBank/DDBJ whole genome shotgun (WGS) entry which is preliminary data.</text>
</comment>
<dbReference type="PANTHER" id="PTHR37300">
    <property type="entry name" value="UPF0291 PROTEIN CBO2609/CLC_2481"/>
    <property type="match status" value="1"/>
</dbReference>
<keyword evidence="4" id="KW-1185">Reference proteome</keyword>
<dbReference type="Pfam" id="PF05979">
    <property type="entry name" value="DUF896"/>
    <property type="match status" value="1"/>
</dbReference>
<reference evidence="3 4" key="1">
    <citation type="submission" date="2016-01" db="EMBL/GenBank/DDBJ databases">
        <authorList>
            <person name="Brown R."/>
        </authorList>
    </citation>
    <scope>NUCLEOTIDE SEQUENCE [LARGE SCALE GENOMIC DNA]</scope>
    <source>
        <strain evidence="3">Sporomusa sphaeroides DSM 2875</strain>
    </source>
</reference>
<dbReference type="Proteomes" id="UP000245702">
    <property type="component" value="Unassembled WGS sequence"/>
</dbReference>
<proteinExistence type="inferred from homology"/>
<accession>A0ABM9WAK5</accession>
<organism evidence="3 4">
    <name type="scientific">Sporomusa sphaeroides DSM 2875</name>
    <dbReference type="NCBI Taxonomy" id="1337886"/>
    <lineage>
        <taxon>Bacteria</taxon>
        <taxon>Bacillati</taxon>
        <taxon>Bacillota</taxon>
        <taxon>Negativicutes</taxon>
        <taxon>Selenomonadales</taxon>
        <taxon>Sporomusaceae</taxon>
        <taxon>Sporomusa</taxon>
    </lineage>
</organism>
<evidence type="ECO:0000313" key="3">
    <source>
        <dbReference type="EMBL" id="CVK21363.1"/>
    </source>
</evidence>
<dbReference type="SUPFAM" id="SSF158221">
    <property type="entry name" value="YnzC-like"/>
    <property type="match status" value="1"/>
</dbReference>
<evidence type="ECO:0000256" key="1">
    <source>
        <dbReference type="ARBA" id="ARBA00022490"/>
    </source>
</evidence>
<dbReference type="Gene3D" id="1.10.287.540">
    <property type="entry name" value="Helix hairpin bin"/>
    <property type="match status" value="1"/>
</dbReference>
<comment type="similarity">
    <text evidence="2">Belongs to the UPF0291 family.</text>
</comment>
<evidence type="ECO:0000313" key="4">
    <source>
        <dbReference type="Proteomes" id="UP000245702"/>
    </source>
</evidence>
<protein>
    <recommendedName>
        <fullName evidence="2">UPF0291 protein SSPH_04050</fullName>
    </recommendedName>
</protein>